<dbReference type="Proteomes" id="UP001154282">
    <property type="component" value="Unassembled WGS sequence"/>
</dbReference>
<protein>
    <recommendedName>
        <fullName evidence="8">O-methyltransferase ZRP4</fullName>
    </recommendedName>
</protein>
<reference evidence="6" key="1">
    <citation type="submission" date="2022-08" db="EMBL/GenBank/DDBJ databases">
        <authorList>
            <person name="Gutierrez-Valencia J."/>
        </authorList>
    </citation>
    <scope>NUCLEOTIDE SEQUENCE</scope>
</reference>
<dbReference type="InterPro" id="IPR012967">
    <property type="entry name" value="COMT_dimerisation"/>
</dbReference>
<feature type="domain" description="O-methyltransferase dimerisation" evidence="5">
    <location>
        <begin position="17"/>
        <end position="106"/>
    </location>
</feature>
<gene>
    <name evidence="6" type="ORF">LITE_LOCUS18527</name>
</gene>
<evidence type="ECO:0000259" key="4">
    <source>
        <dbReference type="Pfam" id="PF00891"/>
    </source>
</evidence>
<dbReference type="GO" id="GO:0046983">
    <property type="term" value="F:protein dimerization activity"/>
    <property type="evidence" value="ECO:0007669"/>
    <property type="project" value="InterPro"/>
</dbReference>
<dbReference type="InterPro" id="IPR036388">
    <property type="entry name" value="WH-like_DNA-bd_sf"/>
</dbReference>
<sequence length="363" mass="39955">MDSKTAIQLLEAQRQVWDHSFAYIKTMAVQSAMELDIPGVVQSHGKPITVRELGSALKIAPARTPFLARLMRMLAHMGYFVENLKDGDDETATSYSATLMCGFLVKDSPFNAATWFLLANDPIAVDPWRSFGAWIRQPPAAAGDFPFTHAHNGKKLYEVCRDVPRIAKMMNEGIGRDIWLFSKALLAKCGSHFNGLKSIVDVGGHTGTISEDLAEAFPGIHCTVFDLAQVVSPAGDVFQEIPPADAVFLKEESFFFFFQCMQWVLCDWSDESCVKILKQAKAAVTSSNGGGKVMIVEMVAGHQSCSDREATGTLLYLDMVIMMTVEGKVRTEPQFAKLFSEAGFASYTITPVCGLRVLIQLYP</sequence>
<name>A0AAV0KJ67_9ROSI</name>
<dbReference type="Gene3D" id="1.10.10.10">
    <property type="entry name" value="Winged helix-like DNA-binding domain superfamily/Winged helix DNA-binding domain"/>
    <property type="match status" value="1"/>
</dbReference>
<organism evidence="6 7">
    <name type="scientific">Linum tenue</name>
    <dbReference type="NCBI Taxonomy" id="586396"/>
    <lineage>
        <taxon>Eukaryota</taxon>
        <taxon>Viridiplantae</taxon>
        <taxon>Streptophyta</taxon>
        <taxon>Embryophyta</taxon>
        <taxon>Tracheophyta</taxon>
        <taxon>Spermatophyta</taxon>
        <taxon>Magnoliopsida</taxon>
        <taxon>eudicotyledons</taxon>
        <taxon>Gunneridae</taxon>
        <taxon>Pentapetalae</taxon>
        <taxon>rosids</taxon>
        <taxon>fabids</taxon>
        <taxon>Malpighiales</taxon>
        <taxon>Linaceae</taxon>
        <taxon>Linum</taxon>
    </lineage>
</organism>
<comment type="caution">
    <text evidence="6">The sequence shown here is derived from an EMBL/GenBank/DDBJ whole genome shotgun (WGS) entry which is preliminary data.</text>
</comment>
<dbReference type="GO" id="GO:0008171">
    <property type="term" value="F:O-methyltransferase activity"/>
    <property type="evidence" value="ECO:0007669"/>
    <property type="project" value="InterPro"/>
</dbReference>
<evidence type="ECO:0000313" key="6">
    <source>
        <dbReference type="EMBL" id="CAI0420854.1"/>
    </source>
</evidence>
<dbReference type="SUPFAM" id="SSF53335">
    <property type="entry name" value="S-adenosyl-L-methionine-dependent methyltransferases"/>
    <property type="match status" value="1"/>
</dbReference>
<dbReference type="InterPro" id="IPR029063">
    <property type="entry name" value="SAM-dependent_MTases_sf"/>
</dbReference>
<keyword evidence="3" id="KW-0949">S-adenosyl-L-methionine</keyword>
<evidence type="ECO:0000256" key="2">
    <source>
        <dbReference type="ARBA" id="ARBA00022679"/>
    </source>
</evidence>
<dbReference type="EMBL" id="CAMGYJ010000005">
    <property type="protein sequence ID" value="CAI0420854.1"/>
    <property type="molecule type" value="Genomic_DNA"/>
</dbReference>
<dbReference type="InterPro" id="IPR036390">
    <property type="entry name" value="WH_DNA-bd_sf"/>
</dbReference>
<dbReference type="InterPro" id="IPR016461">
    <property type="entry name" value="COMT-like"/>
</dbReference>
<dbReference type="Gene3D" id="3.40.50.150">
    <property type="entry name" value="Vaccinia Virus protein VP39"/>
    <property type="match status" value="1"/>
</dbReference>
<dbReference type="InterPro" id="IPR001077">
    <property type="entry name" value="COMT_C"/>
</dbReference>
<feature type="domain" description="O-methyltransferase C-terminal" evidence="4">
    <location>
        <begin position="128"/>
        <end position="345"/>
    </location>
</feature>
<evidence type="ECO:0000256" key="1">
    <source>
        <dbReference type="ARBA" id="ARBA00022603"/>
    </source>
</evidence>
<proteinExistence type="predicted"/>
<evidence type="ECO:0000256" key="3">
    <source>
        <dbReference type="ARBA" id="ARBA00022691"/>
    </source>
</evidence>
<evidence type="ECO:0008006" key="8">
    <source>
        <dbReference type="Google" id="ProtNLM"/>
    </source>
</evidence>
<dbReference type="PROSITE" id="PS51683">
    <property type="entry name" value="SAM_OMT_II"/>
    <property type="match status" value="1"/>
</dbReference>
<keyword evidence="2" id="KW-0808">Transferase</keyword>
<dbReference type="PIRSF" id="PIRSF005739">
    <property type="entry name" value="O-mtase"/>
    <property type="match status" value="1"/>
</dbReference>
<dbReference type="Pfam" id="PF08100">
    <property type="entry name" value="Dimerisation"/>
    <property type="match status" value="1"/>
</dbReference>
<dbReference type="PANTHER" id="PTHR11746">
    <property type="entry name" value="O-METHYLTRANSFERASE"/>
    <property type="match status" value="1"/>
</dbReference>
<evidence type="ECO:0000313" key="7">
    <source>
        <dbReference type="Proteomes" id="UP001154282"/>
    </source>
</evidence>
<dbReference type="SUPFAM" id="SSF46785">
    <property type="entry name" value="Winged helix' DNA-binding domain"/>
    <property type="match status" value="1"/>
</dbReference>
<keyword evidence="7" id="KW-1185">Reference proteome</keyword>
<keyword evidence="1" id="KW-0489">Methyltransferase</keyword>
<evidence type="ECO:0000259" key="5">
    <source>
        <dbReference type="Pfam" id="PF08100"/>
    </source>
</evidence>
<dbReference type="Pfam" id="PF00891">
    <property type="entry name" value="Methyltransf_2"/>
    <property type="match status" value="1"/>
</dbReference>
<dbReference type="AlphaFoldDB" id="A0AAV0KJ67"/>
<dbReference type="GO" id="GO:0032259">
    <property type="term" value="P:methylation"/>
    <property type="evidence" value="ECO:0007669"/>
    <property type="project" value="UniProtKB-KW"/>
</dbReference>
<accession>A0AAV0KJ67</accession>